<feature type="region of interest" description="Disordered" evidence="6">
    <location>
        <begin position="1"/>
        <end position="77"/>
    </location>
</feature>
<dbReference type="STRING" id="1137991.SAMN05660642_00674"/>
<dbReference type="InterPro" id="IPR014284">
    <property type="entry name" value="RNA_pol_sigma-70_dom"/>
</dbReference>
<feature type="domain" description="RNA polymerase sigma-70 region 2" evidence="7">
    <location>
        <begin position="102"/>
        <end position="168"/>
    </location>
</feature>
<dbReference type="GO" id="GO:0016987">
    <property type="term" value="F:sigma factor activity"/>
    <property type="evidence" value="ECO:0007669"/>
    <property type="project" value="UniProtKB-KW"/>
</dbReference>
<evidence type="ECO:0000256" key="5">
    <source>
        <dbReference type="ARBA" id="ARBA00023163"/>
    </source>
</evidence>
<dbReference type="PANTHER" id="PTHR43133">
    <property type="entry name" value="RNA POLYMERASE ECF-TYPE SIGMA FACTO"/>
    <property type="match status" value="1"/>
</dbReference>
<protein>
    <submittedName>
        <fullName evidence="8">RNA polymerase sigma factor, sigma-70 family</fullName>
    </submittedName>
</protein>
<dbReference type="InterPro" id="IPR039425">
    <property type="entry name" value="RNA_pol_sigma-70-like"/>
</dbReference>
<dbReference type="InterPro" id="IPR013324">
    <property type="entry name" value="RNA_pol_sigma_r3/r4-like"/>
</dbReference>
<dbReference type="InterPro" id="IPR036388">
    <property type="entry name" value="WH-like_DNA-bd_sf"/>
</dbReference>
<dbReference type="SUPFAM" id="SSF88659">
    <property type="entry name" value="Sigma3 and sigma4 domains of RNA polymerase sigma factors"/>
    <property type="match status" value="1"/>
</dbReference>
<evidence type="ECO:0000313" key="9">
    <source>
        <dbReference type="Proteomes" id="UP000198680"/>
    </source>
</evidence>
<keyword evidence="5" id="KW-0804">Transcription</keyword>
<evidence type="ECO:0000256" key="6">
    <source>
        <dbReference type="SAM" id="MobiDB-lite"/>
    </source>
</evidence>
<evidence type="ECO:0000313" key="8">
    <source>
        <dbReference type="EMBL" id="SDL74515.1"/>
    </source>
</evidence>
<dbReference type="OrthoDB" id="265863at2"/>
<accession>A0A1G9MLI6</accession>
<feature type="compositionally biased region" description="Basic and acidic residues" evidence="6">
    <location>
        <begin position="61"/>
        <end position="73"/>
    </location>
</feature>
<dbReference type="PANTHER" id="PTHR43133:SF8">
    <property type="entry name" value="RNA POLYMERASE SIGMA FACTOR HI_1459-RELATED"/>
    <property type="match status" value="1"/>
</dbReference>
<dbReference type="Proteomes" id="UP000198680">
    <property type="component" value="Unassembled WGS sequence"/>
</dbReference>
<reference evidence="9" key="1">
    <citation type="submission" date="2016-10" db="EMBL/GenBank/DDBJ databases">
        <authorList>
            <person name="Varghese N."/>
            <person name="Submissions S."/>
        </authorList>
    </citation>
    <scope>NUCLEOTIDE SEQUENCE [LARGE SCALE GENOMIC DNA]</scope>
    <source>
        <strain evidence="9">DSM 45419</strain>
    </source>
</reference>
<evidence type="ECO:0000256" key="4">
    <source>
        <dbReference type="ARBA" id="ARBA00023125"/>
    </source>
</evidence>
<evidence type="ECO:0000259" key="7">
    <source>
        <dbReference type="Pfam" id="PF04542"/>
    </source>
</evidence>
<name>A0A1G9MLI6_9ACTN</name>
<comment type="similarity">
    <text evidence="1">Belongs to the sigma-70 factor family. ECF subfamily.</text>
</comment>
<dbReference type="GO" id="GO:0006352">
    <property type="term" value="P:DNA-templated transcription initiation"/>
    <property type="evidence" value="ECO:0007669"/>
    <property type="project" value="InterPro"/>
</dbReference>
<dbReference type="GO" id="GO:0003677">
    <property type="term" value="F:DNA binding"/>
    <property type="evidence" value="ECO:0007669"/>
    <property type="project" value="UniProtKB-KW"/>
</dbReference>
<dbReference type="InterPro" id="IPR007627">
    <property type="entry name" value="RNA_pol_sigma70_r2"/>
</dbReference>
<dbReference type="Pfam" id="PF04542">
    <property type="entry name" value="Sigma70_r2"/>
    <property type="match status" value="1"/>
</dbReference>
<keyword evidence="2" id="KW-0805">Transcription regulation</keyword>
<dbReference type="InterPro" id="IPR013325">
    <property type="entry name" value="RNA_pol_sigma_r2"/>
</dbReference>
<evidence type="ECO:0000256" key="3">
    <source>
        <dbReference type="ARBA" id="ARBA00023082"/>
    </source>
</evidence>
<keyword evidence="3" id="KW-0731">Sigma factor</keyword>
<sequence length="263" mass="28533">MVATPLQSTTHPHRGHPASASRRPESTAPTVDPSSRPRPGRPAPAPVPAPGHRTIGGSGRARPDGVAHGRESTAARTGGHEITAQLVRRAAGGDEVAWDAIVDRYSRLLWSVVRGFRLTDAQAADAVQTTWVRLLENLDAIREPERLAGWLRTTARRACLETVRRASRECPVDPHVHTALEQVAGRADDPEAHVLRQERAAMVREALGELPQRHQRLLELLVASPPLSYEEISARLGMPVGSIGPTRARLLTRLRTALAPAVL</sequence>
<dbReference type="Gene3D" id="1.10.10.10">
    <property type="entry name" value="Winged helix-like DNA-binding domain superfamily/Winged helix DNA-binding domain"/>
    <property type="match status" value="1"/>
</dbReference>
<proteinExistence type="inferred from homology"/>
<evidence type="ECO:0000256" key="1">
    <source>
        <dbReference type="ARBA" id="ARBA00010641"/>
    </source>
</evidence>
<organism evidence="8 9">
    <name type="scientific">Geodermatophilus siccatus</name>
    <dbReference type="NCBI Taxonomy" id="1137991"/>
    <lineage>
        <taxon>Bacteria</taxon>
        <taxon>Bacillati</taxon>
        <taxon>Actinomycetota</taxon>
        <taxon>Actinomycetes</taxon>
        <taxon>Geodermatophilales</taxon>
        <taxon>Geodermatophilaceae</taxon>
        <taxon>Geodermatophilus</taxon>
    </lineage>
</organism>
<feature type="compositionally biased region" description="Pro residues" evidence="6">
    <location>
        <begin position="40"/>
        <end position="49"/>
    </location>
</feature>
<dbReference type="EMBL" id="FNHE01000002">
    <property type="protein sequence ID" value="SDL74515.1"/>
    <property type="molecule type" value="Genomic_DNA"/>
</dbReference>
<dbReference type="AlphaFoldDB" id="A0A1G9MLI6"/>
<keyword evidence="4" id="KW-0238">DNA-binding</keyword>
<feature type="compositionally biased region" description="Polar residues" evidence="6">
    <location>
        <begin position="1"/>
        <end position="10"/>
    </location>
</feature>
<dbReference type="SUPFAM" id="SSF88946">
    <property type="entry name" value="Sigma2 domain of RNA polymerase sigma factors"/>
    <property type="match status" value="1"/>
</dbReference>
<dbReference type="Gene3D" id="1.10.1740.10">
    <property type="match status" value="1"/>
</dbReference>
<gene>
    <name evidence="8" type="ORF">SAMN05660642_00674</name>
</gene>
<evidence type="ECO:0000256" key="2">
    <source>
        <dbReference type="ARBA" id="ARBA00023015"/>
    </source>
</evidence>
<keyword evidence="9" id="KW-1185">Reference proteome</keyword>
<dbReference type="NCBIfam" id="TIGR02937">
    <property type="entry name" value="sigma70-ECF"/>
    <property type="match status" value="1"/>
</dbReference>